<evidence type="ECO:0000313" key="8">
    <source>
        <dbReference type="EMBL" id="GHB56905.1"/>
    </source>
</evidence>
<dbReference type="GO" id="GO:0006352">
    <property type="term" value="P:DNA-templated transcription initiation"/>
    <property type="evidence" value="ECO:0007669"/>
    <property type="project" value="InterPro"/>
</dbReference>
<dbReference type="Gene3D" id="1.10.10.10">
    <property type="entry name" value="Winged helix-like DNA-binding domain superfamily/Winged helix DNA-binding domain"/>
    <property type="match status" value="1"/>
</dbReference>
<proteinExistence type="inferred from homology"/>
<comment type="caution">
    <text evidence="8">The sequence shown here is derived from an EMBL/GenBank/DDBJ whole genome shotgun (WGS) entry which is preliminary data.</text>
</comment>
<dbReference type="CDD" id="cd06171">
    <property type="entry name" value="Sigma70_r4"/>
    <property type="match status" value="1"/>
</dbReference>
<dbReference type="PANTHER" id="PTHR43133">
    <property type="entry name" value="RNA POLYMERASE ECF-TYPE SIGMA FACTO"/>
    <property type="match status" value="1"/>
</dbReference>
<dbReference type="InterPro" id="IPR039425">
    <property type="entry name" value="RNA_pol_sigma-70-like"/>
</dbReference>
<reference evidence="8 9" key="1">
    <citation type="journal article" date="2014" name="Int. J. Syst. Evol. Microbiol.">
        <title>Complete genome sequence of Corynebacterium casei LMG S-19264T (=DSM 44701T), isolated from a smear-ripened cheese.</title>
        <authorList>
            <consortium name="US DOE Joint Genome Institute (JGI-PGF)"/>
            <person name="Walter F."/>
            <person name="Albersmeier A."/>
            <person name="Kalinowski J."/>
            <person name="Ruckert C."/>
        </authorList>
    </citation>
    <scope>NUCLEOTIDE SEQUENCE [LARGE SCALE GENOMIC DNA]</scope>
    <source>
        <strain evidence="8 9">KCTC 12866</strain>
    </source>
</reference>
<dbReference type="InterPro" id="IPR036388">
    <property type="entry name" value="WH-like_DNA-bd_sf"/>
</dbReference>
<keyword evidence="8" id="KW-0240">DNA-directed RNA polymerase</keyword>
<dbReference type="Proteomes" id="UP000598271">
    <property type="component" value="Unassembled WGS sequence"/>
</dbReference>
<dbReference type="SUPFAM" id="SSF88946">
    <property type="entry name" value="Sigma2 domain of RNA polymerase sigma factors"/>
    <property type="match status" value="1"/>
</dbReference>
<dbReference type="GO" id="GO:0003677">
    <property type="term" value="F:DNA binding"/>
    <property type="evidence" value="ECO:0007669"/>
    <property type="project" value="UniProtKB-KW"/>
</dbReference>
<keyword evidence="4" id="KW-0238">DNA-binding</keyword>
<dbReference type="PANTHER" id="PTHR43133:SF8">
    <property type="entry name" value="RNA POLYMERASE SIGMA FACTOR HI_1459-RELATED"/>
    <property type="match status" value="1"/>
</dbReference>
<sequence>MLFRKNTPFIESDLESVLKACREGSAQAQRVLFQQHFGYVKSICLRYASSPEESEDVLNEAFLKVFQNLSKYDEKQPFKPWLRTVVVNTAISHYRKHHKKQRDTVTLEDAPVARFDDNILENITADEILELVQQLRPDYRNVFMMYAVDGYGHREISEMLTINEATVRSHYARARARLQHLIKQYYPDLFPTDWEMKSYKQNEN</sequence>
<gene>
    <name evidence="8" type="ORF">GCM10007390_07890</name>
</gene>
<dbReference type="GO" id="GO:0000428">
    <property type="term" value="C:DNA-directed RNA polymerase complex"/>
    <property type="evidence" value="ECO:0007669"/>
    <property type="project" value="UniProtKB-KW"/>
</dbReference>
<dbReference type="InterPro" id="IPR007627">
    <property type="entry name" value="RNA_pol_sigma70_r2"/>
</dbReference>
<protein>
    <submittedName>
        <fullName evidence="8">DNA-directed RNA polymerase sigma-70 factor</fullName>
    </submittedName>
</protein>
<evidence type="ECO:0000259" key="7">
    <source>
        <dbReference type="Pfam" id="PF08281"/>
    </source>
</evidence>
<dbReference type="Gene3D" id="1.10.1740.10">
    <property type="match status" value="1"/>
</dbReference>
<evidence type="ECO:0000256" key="1">
    <source>
        <dbReference type="ARBA" id="ARBA00010641"/>
    </source>
</evidence>
<keyword evidence="2" id="KW-0805">Transcription regulation</keyword>
<feature type="domain" description="RNA polymerase sigma-70 region 2" evidence="6">
    <location>
        <begin position="32"/>
        <end position="98"/>
    </location>
</feature>
<evidence type="ECO:0000259" key="6">
    <source>
        <dbReference type="Pfam" id="PF04542"/>
    </source>
</evidence>
<dbReference type="InterPro" id="IPR013324">
    <property type="entry name" value="RNA_pol_sigma_r3/r4-like"/>
</dbReference>
<evidence type="ECO:0000313" key="9">
    <source>
        <dbReference type="Proteomes" id="UP000598271"/>
    </source>
</evidence>
<evidence type="ECO:0000256" key="3">
    <source>
        <dbReference type="ARBA" id="ARBA00023082"/>
    </source>
</evidence>
<dbReference type="EMBL" id="BMXF01000001">
    <property type="protein sequence ID" value="GHB56905.1"/>
    <property type="molecule type" value="Genomic_DNA"/>
</dbReference>
<dbReference type="RefSeq" id="WP_189563041.1">
    <property type="nucleotide sequence ID" value="NZ_BMXF01000001.1"/>
</dbReference>
<evidence type="ECO:0000256" key="4">
    <source>
        <dbReference type="ARBA" id="ARBA00023125"/>
    </source>
</evidence>
<accession>A0A8J3D0D8</accession>
<keyword evidence="3" id="KW-0731">Sigma factor</keyword>
<dbReference type="GO" id="GO:0016987">
    <property type="term" value="F:sigma factor activity"/>
    <property type="evidence" value="ECO:0007669"/>
    <property type="project" value="UniProtKB-KW"/>
</dbReference>
<keyword evidence="9" id="KW-1185">Reference proteome</keyword>
<evidence type="ECO:0000256" key="5">
    <source>
        <dbReference type="ARBA" id="ARBA00023163"/>
    </source>
</evidence>
<organism evidence="8 9">
    <name type="scientific">Persicitalea jodogahamensis</name>
    <dbReference type="NCBI Taxonomy" id="402147"/>
    <lineage>
        <taxon>Bacteria</taxon>
        <taxon>Pseudomonadati</taxon>
        <taxon>Bacteroidota</taxon>
        <taxon>Cytophagia</taxon>
        <taxon>Cytophagales</taxon>
        <taxon>Spirosomataceae</taxon>
        <taxon>Persicitalea</taxon>
    </lineage>
</organism>
<dbReference type="SUPFAM" id="SSF88659">
    <property type="entry name" value="Sigma3 and sigma4 domains of RNA polymerase sigma factors"/>
    <property type="match status" value="1"/>
</dbReference>
<dbReference type="NCBIfam" id="TIGR02937">
    <property type="entry name" value="sigma70-ECF"/>
    <property type="match status" value="1"/>
</dbReference>
<dbReference type="InterPro" id="IPR014284">
    <property type="entry name" value="RNA_pol_sigma-70_dom"/>
</dbReference>
<dbReference type="InterPro" id="IPR013325">
    <property type="entry name" value="RNA_pol_sigma_r2"/>
</dbReference>
<comment type="similarity">
    <text evidence="1">Belongs to the sigma-70 factor family. ECF subfamily.</text>
</comment>
<dbReference type="Pfam" id="PF04542">
    <property type="entry name" value="Sigma70_r2"/>
    <property type="match status" value="1"/>
</dbReference>
<feature type="domain" description="RNA polymerase sigma factor 70 region 4 type 2" evidence="7">
    <location>
        <begin position="126"/>
        <end position="178"/>
    </location>
</feature>
<dbReference type="AlphaFoldDB" id="A0A8J3D0D8"/>
<dbReference type="InterPro" id="IPR013249">
    <property type="entry name" value="RNA_pol_sigma70_r4_t2"/>
</dbReference>
<name>A0A8J3D0D8_9BACT</name>
<evidence type="ECO:0000256" key="2">
    <source>
        <dbReference type="ARBA" id="ARBA00023015"/>
    </source>
</evidence>
<dbReference type="Pfam" id="PF08281">
    <property type="entry name" value="Sigma70_r4_2"/>
    <property type="match status" value="1"/>
</dbReference>
<keyword evidence="5" id="KW-0804">Transcription</keyword>